<feature type="compositionally biased region" description="Basic and acidic residues" evidence="2">
    <location>
        <begin position="18"/>
        <end position="46"/>
    </location>
</feature>
<sequence>MARYNPRRNGSNPSAVDQSRKAKEEESFQAKGRHADDEQRPGRPPEEMPDVPELCPPCTGIIYLGPEINREFGCHDLLQHFQVKTNARSDQGTYYISARPGSLILGGLKACQDTNWRSNKNQGGYSLRDGTRAVNPSLTLHPWATLGCVWMYLSLCFLEHFSRSIPSDDRSVRPVLSDDRTVPSDLPTIGLSDPIRLADPIRPTIGLADPIRLSVYQIRFVSKTNGLLSPSSTLHRTVGPGGGEWMLPEASHPFLAPFQKVTSVPCILPKCHIRSLHLLGDATVRWYPLDLTPFGRDIFSPVSYHSPPARVSADRTTHLGQYTISSPSSVELSTIGLSHPTRPTIGLSDLIRLADPILPTIGLADPIRRSVYQIRFVSKTNGLPSPSSTFHRTVGPGGSMRIRGEWMLPEASHPFLAPFRKSVARPWSSFPLKQTGLFMNAGRGRYKSTPLKLNSSSNLACVRSWLLSTSGHGRYMVALPREERVEPAVANPEEAMSADRQSSGGETVFQFWWGSTGSRPFHWSYTQERDHLIVEDEAGLANLLRHIKGRNCQMRGVKNMAEAAAYADMMAKEGQAIAATNKLVALYEQRLSKVPSASELEEGKTHIQELTTSVKAGQEREVSFQAEIERLKMELSTSKDLEKGYAEKIGLMEMEIEGLQADKQTARNQIHRLEQRREELSKRVMELTSTAQGVKKAVHNAKVELAAAYSRLLAGIKEKWVGKKEYTMLEGQAAKVESNLALIDQITKAAIDLTVERPRLQAELDDLEAHCKSKKVSDFTLSKLDIPQVSEISVVRLMDVDEQGMPIGLDEFGSNKDAFPRGLVEGSGIVFATPAGELKE</sequence>
<comment type="caution">
    <text evidence="3">The sequence shown here is derived from an EMBL/GenBank/DDBJ whole genome shotgun (WGS) entry which is preliminary data.</text>
</comment>
<accession>A0A8T1XDT7</accession>
<dbReference type="AlphaFoldDB" id="A0A8T1XDT7"/>
<keyword evidence="4" id="KW-1185">Reference proteome</keyword>
<dbReference type="InterPro" id="IPR012436">
    <property type="entry name" value="DUF1633"/>
</dbReference>
<proteinExistence type="predicted"/>
<evidence type="ECO:0000256" key="1">
    <source>
        <dbReference type="SAM" id="Coils"/>
    </source>
</evidence>
<gene>
    <name evidence="3" type="ORF">ISN44_Un78g000040</name>
</gene>
<dbReference type="OrthoDB" id="1103597at2759"/>
<feature type="compositionally biased region" description="Polar residues" evidence="2">
    <location>
        <begin position="8"/>
        <end position="17"/>
    </location>
</feature>
<feature type="region of interest" description="Disordered" evidence="2">
    <location>
        <begin position="1"/>
        <end position="52"/>
    </location>
</feature>
<protein>
    <submittedName>
        <fullName evidence="3">Uncharacterized protein</fullName>
    </submittedName>
</protein>
<evidence type="ECO:0000256" key="2">
    <source>
        <dbReference type="SAM" id="MobiDB-lite"/>
    </source>
</evidence>
<organism evidence="3 4">
    <name type="scientific">Arabidopsis suecica</name>
    <name type="common">Swedish thale-cress</name>
    <name type="synonym">Cardaminopsis suecica</name>
    <dbReference type="NCBI Taxonomy" id="45249"/>
    <lineage>
        <taxon>Eukaryota</taxon>
        <taxon>Viridiplantae</taxon>
        <taxon>Streptophyta</taxon>
        <taxon>Embryophyta</taxon>
        <taxon>Tracheophyta</taxon>
        <taxon>Spermatophyta</taxon>
        <taxon>Magnoliopsida</taxon>
        <taxon>eudicotyledons</taxon>
        <taxon>Gunneridae</taxon>
        <taxon>Pentapetalae</taxon>
        <taxon>rosids</taxon>
        <taxon>malvids</taxon>
        <taxon>Brassicales</taxon>
        <taxon>Brassicaceae</taxon>
        <taxon>Camelineae</taxon>
        <taxon>Arabidopsis</taxon>
    </lineage>
</organism>
<dbReference type="Proteomes" id="UP000694251">
    <property type="component" value="Unassembled WGS sequence"/>
</dbReference>
<dbReference type="EMBL" id="JAEFBJ010000078">
    <property type="protein sequence ID" value="KAG7530745.1"/>
    <property type="molecule type" value="Genomic_DNA"/>
</dbReference>
<dbReference type="Pfam" id="PF07794">
    <property type="entry name" value="DUF1633"/>
    <property type="match status" value="2"/>
</dbReference>
<name>A0A8T1XDT7_ARASU</name>
<evidence type="ECO:0000313" key="4">
    <source>
        <dbReference type="Proteomes" id="UP000694251"/>
    </source>
</evidence>
<feature type="coiled-coil region" evidence="1">
    <location>
        <begin position="649"/>
        <end position="690"/>
    </location>
</feature>
<evidence type="ECO:0000313" key="3">
    <source>
        <dbReference type="EMBL" id="KAG7530745.1"/>
    </source>
</evidence>
<reference evidence="3 4" key="1">
    <citation type="submission" date="2020-12" db="EMBL/GenBank/DDBJ databases">
        <title>Concerted genomic and epigenomic changes stabilize Arabidopsis allopolyploids.</title>
        <authorList>
            <person name="Chen Z."/>
        </authorList>
    </citation>
    <scope>NUCLEOTIDE SEQUENCE [LARGE SCALE GENOMIC DNA]</scope>
    <source>
        <strain evidence="3">As9502</strain>
        <tissue evidence="3">Leaf</tissue>
    </source>
</reference>
<keyword evidence="1" id="KW-0175">Coiled coil</keyword>